<comment type="catalytic activity">
    <reaction evidence="6">
        <text>L-lysyl-[protein] + acetyl-CoA = N(6)-acetyl-L-lysyl-[protein] + CoA + H(+)</text>
        <dbReference type="Rhea" id="RHEA:45948"/>
        <dbReference type="Rhea" id="RHEA-COMP:9752"/>
        <dbReference type="Rhea" id="RHEA-COMP:10731"/>
        <dbReference type="ChEBI" id="CHEBI:15378"/>
        <dbReference type="ChEBI" id="CHEBI:29969"/>
        <dbReference type="ChEBI" id="CHEBI:57287"/>
        <dbReference type="ChEBI" id="CHEBI:57288"/>
        <dbReference type="ChEBI" id="CHEBI:61930"/>
        <dbReference type="EC" id="2.3.1.48"/>
    </reaction>
</comment>
<evidence type="ECO:0000256" key="7">
    <source>
        <dbReference type="SAM" id="MobiDB-lite"/>
    </source>
</evidence>
<feature type="region of interest" description="Disordered" evidence="7">
    <location>
        <begin position="407"/>
        <end position="427"/>
    </location>
</feature>
<dbReference type="PANTHER" id="PTHR12046">
    <property type="entry name" value="HISTONE ACETYLTRANSFERASE TYPE B CATALYTIC SUBUNIT"/>
    <property type="match status" value="1"/>
</dbReference>
<evidence type="ECO:0000256" key="3">
    <source>
        <dbReference type="ARBA" id="ARBA00021268"/>
    </source>
</evidence>
<organism evidence="9 10">
    <name type="scientific">Protomyces lactucae-debilis</name>
    <dbReference type="NCBI Taxonomy" id="2754530"/>
    <lineage>
        <taxon>Eukaryota</taxon>
        <taxon>Fungi</taxon>
        <taxon>Dikarya</taxon>
        <taxon>Ascomycota</taxon>
        <taxon>Taphrinomycotina</taxon>
        <taxon>Taphrinomycetes</taxon>
        <taxon>Taphrinales</taxon>
        <taxon>Protomycetaceae</taxon>
        <taxon>Protomyces</taxon>
    </lineage>
</organism>
<feature type="domain" description="Histone acetyl transferase HAT1 N-terminal" evidence="8">
    <location>
        <begin position="8"/>
        <end position="177"/>
    </location>
</feature>
<dbReference type="OrthoDB" id="10253098at2759"/>
<dbReference type="AlphaFoldDB" id="A0A1Y2FLU2"/>
<comment type="similarity">
    <text evidence="1">Belongs to the HAT1 family.</text>
</comment>
<evidence type="ECO:0000256" key="4">
    <source>
        <dbReference type="ARBA" id="ARBA00022679"/>
    </source>
</evidence>
<evidence type="ECO:0000313" key="9">
    <source>
        <dbReference type="EMBL" id="ORY84961.1"/>
    </source>
</evidence>
<name>A0A1Y2FLU2_PROLT</name>
<comment type="caution">
    <text evidence="9">The sequence shown here is derived from an EMBL/GenBank/DDBJ whole genome shotgun (WGS) entry which is preliminary data.</text>
</comment>
<dbReference type="GeneID" id="63785522"/>
<dbReference type="InterPro" id="IPR016181">
    <property type="entry name" value="Acyl_CoA_acyltransferase"/>
</dbReference>
<dbReference type="GO" id="GO:0000781">
    <property type="term" value="C:chromosome, telomeric region"/>
    <property type="evidence" value="ECO:0007669"/>
    <property type="project" value="GOC"/>
</dbReference>
<keyword evidence="10" id="KW-1185">Reference proteome</keyword>
<dbReference type="RefSeq" id="XP_040726744.1">
    <property type="nucleotide sequence ID" value="XM_040868923.1"/>
</dbReference>
<dbReference type="EMBL" id="MCFI01000005">
    <property type="protein sequence ID" value="ORY84961.1"/>
    <property type="molecule type" value="Genomic_DNA"/>
</dbReference>
<dbReference type="SUPFAM" id="SSF55729">
    <property type="entry name" value="Acyl-CoA N-acyltransferases (Nat)"/>
    <property type="match status" value="1"/>
</dbReference>
<sequence length="427" mass="48935">MVERPEDWTTDSTAALSLHLFDGPGHDQETILQPKWTYALFGETEQIFGYKKLRIRLYIHALTLQTWLDVRYEEQLAVSLGVHMEPVEEILLNHLPHQTKVCINGKVVSSDASQLKTVDVAAWKKAVVSESRSGTQYKKPIHFYTRAGKTFAILKLALPDSQDCVSWMQIFSLLYIEGASLIDEEDERFDVFVVYETQDGQPIRFVGYCTCYKYYFYDKATHAFDVVRYRISQFLTLPHFQKQGHGGQLYDTIFADCQRDSKVLEVTVEDPSEAFDDLRDRRDFSRLLRERTLETLAGQGLIPSPAAISDASRKAKMAPAQFRRMLELYLLRQANAPNKGKQPASSSFGRQLRLFIKRRIYKKNAAVLKLLDPSERKRKLAETYTAQVEDYRRILKTLKVESREAGNGISDALNGSAEPASKRVRVE</sequence>
<evidence type="ECO:0000256" key="5">
    <source>
        <dbReference type="ARBA" id="ARBA00023315"/>
    </source>
</evidence>
<dbReference type="GO" id="GO:0005634">
    <property type="term" value="C:nucleus"/>
    <property type="evidence" value="ECO:0007669"/>
    <property type="project" value="InterPro"/>
</dbReference>
<protein>
    <recommendedName>
        <fullName evidence="3">Histone acetyltransferase type B catalytic subunit</fullName>
        <ecNumber evidence="2">2.3.1.48</ecNumber>
    </recommendedName>
</protein>
<dbReference type="GO" id="GO:0031509">
    <property type="term" value="P:subtelomeric heterochromatin formation"/>
    <property type="evidence" value="ECO:0007669"/>
    <property type="project" value="InterPro"/>
</dbReference>
<evidence type="ECO:0000259" key="8">
    <source>
        <dbReference type="Pfam" id="PF10394"/>
    </source>
</evidence>
<keyword evidence="5 9" id="KW-0012">Acyltransferase</keyword>
<evidence type="ECO:0000256" key="2">
    <source>
        <dbReference type="ARBA" id="ARBA00013184"/>
    </source>
</evidence>
<dbReference type="Pfam" id="PF10394">
    <property type="entry name" value="Hat1_N"/>
    <property type="match status" value="1"/>
</dbReference>
<accession>A0A1Y2FLU2</accession>
<reference evidence="9 10" key="1">
    <citation type="submission" date="2016-07" db="EMBL/GenBank/DDBJ databases">
        <title>Pervasive Adenine N6-methylation of Active Genes in Fungi.</title>
        <authorList>
            <consortium name="DOE Joint Genome Institute"/>
            <person name="Mondo S.J."/>
            <person name="Dannebaum R.O."/>
            <person name="Kuo R.C."/>
            <person name="Labutti K."/>
            <person name="Haridas S."/>
            <person name="Kuo A."/>
            <person name="Salamov A."/>
            <person name="Ahrendt S.R."/>
            <person name="Lipzen A."/>
            <person name="Sullivan W."/>
            <person name="Andreopoulos W.B."/>
            <person name="Clum A."/>
            <person name="Lindquist E."/>
            <person name="Daum C."/>
            <person name="Ramamoorthy G.K."/>
            <person name="Gryganskyi A."/>
            <person name="Culley D."/>
            <person name="Magnuson J.K."/>
            <person name="James T.Y."/>
            <person name="O'Malley M.A."/>
            <person name="Stajich J.E."/>
            <person name="Spatafora J.W."/>
            <person name="Visel A."/>
            <person name="Grigoriev I.V."/>
        </authorList>
    </citation>
    <scope>NUCLEOTIDE SEQUENCE [LARGE SCALE GENOMIC DNA]</scope>
    <source>
        <strain evidence="9 10">12-1054</strain>
    </source>
</reference>
<dbReference type="InterPro" id="IPR017380">
    <property type="entry name" value="Hist_AcTrfase_B-typ_cat-su"/>
</dbReference>
<evidence type="ECO:0000256" key="6">
    <source>
        <dbReference type="ARBA" id="ARBA00048017"/>
    </source>
</evidence>
<dbReference type="InterPro" id="IPR037113">
    <property type="entry name" value="Hat1_N_sf"/>
</dbReference>
<dbReference type="EC" id="2.3.1.48" evidence="2"/>
<gene>
    <name evidence="9" type="ORF">BCR37DRAFT_377923</name>
</gene>
<evidence type="ECO:0000313" key="10">
    <source>
        <dbReference type="Proteomes" id="UP000193685"/>
    </source>
</evidence>
<dbReference type="InterPro" id="IPR019467">
    <property type="entry name" value="Hat1_N"/>
</dbReference>
<dbReference type="OMA" id="WTCDAND"/>
<dbReference type="Gene3D" id="3.90.360.10">
    <property type="entry name" value="Histone acetyl transferase 1 (HAT1), N-terminal domain"/>
    <property type="match status" value="1"/>
</dbReference>
<evidence type="ECO:0000256" key="1">
    <source>
        <dbReference type="ARBA" id="ARBA00010543"/>
    </source>
</evidence>
<dbReference type="GO" id="GO:0004402">
    <property type="term" value="F:histone acetyltransferase activity"/>
    <property type="evidence" value="ECO:0007669"/>
    <property type="project" value="InterPro"/>
</dbReference>
<proteinExistence type="inferred from homology"/>
<keyword evidence="4 9" id="KW-0808">Transferase</keyword>
<dbReference type="STRING" id="56484.A0A1Y2FLU2"/>
<dbReference type="Gene3D" id="3.40.630.30">
    <property type="match status" value="1"/>
</dbReference>
<dbReference type="Proteomes" id="UP000193685">
    <property type="component" value="Unassembled WGS sequence"/>
</dbReference>